<evidence type="ECO:0000256" key="2">
    <source>
        <dbReference type="ARBA" id="ARBA00022679"/>
    </source>
</evidence>
<dbReference type="Proteomes" id="UP000218598">
    <property type="component" value="Unassembled WGS sequence"/>
</dbReference>
<feature type="domain" description="Glycosyltransferase subfamily 4-like N-terminal" evidence="3">
    <location>
        <begin position="15"/>
        <end position="127"/>
    </location>
</feature>
<keyword evidence="5" id="KW-1185">Reference proteome</keyword>
<dbReference type="AlphaFoldDB" id="A0A2A3YIY4"/>
<keyword evidence="2" id="KW-0808">Transferase</keyword>
<comment type="caution">
    <text evidence="4">The sequence shown here is derived from an EMBL/GenBank/DDBJ whole genome shotgun (WGS) entry which is preliminary data.</text>
</comment>
<accession>A0A2A3YIY4</accession>
<dbReference type="EMBL" id="NRGR01000012">
    <property type="protein sequence ID" value="PCC39712.1"/>
    <property type="molecule type" value="Genomic_DNA"/>
</dbReference>
<evidence type="ECO:0000313" key="5">
    <source>
        <dbReference type="Proteomes" id="UP000218598"/>
    </source>
</evidence>
<dbReference type="InterPro" id="IPR050194">
    <property type="entry name" value="Glycosyltransferase_grp1"/>
</dbReference>
<dbReference type="GO" id="GO:1901137">
    <property type="term" value="P:carbohydrate derivative biosynthetic process"/>
    <property type="evidence" value="ECO:0007669"/>
    <property type="project" value="UniProtKB-ARBA"/>
</dbReference>
<name>A0A2A3YIY4_9MICO</name>
<protein>
    <recommendedName>
        <fullName evidence="3">Glycosyltransferase subfamily 4-like N-terminal domain-containing protein</fullName>
    </recommendedName>
</protein>
<dbReference type="RefSeq" id="WP_096196835.1">
    <property type="nucleotide sequence ID" value="NZ_NRGR01000012.1"/>
</dbReference>
<dbReference type="SUPFAM" id="SSF53756">
    <property type="entry name" value="UDP-Glycosyltransferase/glycogen phosphorylase"/>
    <property type="match status" value="1"/>
</dbReference>
<reference evidence="4 5" key="1">
    <citation type="journal article" date="2017" name="Elife">
        <title>Extensive horizontal gene transfer in cheese-associated bacteria.</title>
        <authorList>
            <person name="Bonham K.S."/>
            <person name="Wolfe B.E."/>
            <person name="Dutton R.J."/>
        </authorList>
    </citation>
    <scope>NUCLEOTIDE SEQUENCE [LARGE SCALE GENOMIC DNA]</scope>
    <source>
        <strain evidence="4 5">341_9</strain>
    </source>
</reference>
<dbReference type="OrthoDB" id="6286688at2"/>
<dbReference type="Pfam" id="PF13692">
    <property type="entry name" value="Glyco_trans_1_4"/>
    <property type="match status" value="1"/>
</dbReference>
<organism evidence="4 5">
    <name type="scientific">Brachybacterium alimentarium</name>
    <dbReference type="NCBI Taxonomy" id="47845"/>
    <lineage>
        <taxon>Bacteria</taxon>
        <taxon>Bacillati</taxon>
        <taxon>Actinomycetota</taxon>
        <taxon>Actinomycetes</taxon>
        <taxon>Micrococcales</taxon>
        <taxon>Dermabacteraceae</taxon>
        <taxon>Brachybacterium</taxon>
    </lineage>
</organism>
<dbReference type="InterPro" id="IPR028098">
    <property type="entry name" value="Glyco_trans_4-like_N"/>
</dbReference>
<dbReference type="Gene3D" id="3.40.50.2000">
    <property type="entry name" value="Glycogen Phosphorylase B"/>
    <property type="match status" value="2"/>
</dbReference>
<evidence type="ECO:0000313" key="4">
    <source>
        <dbReference type="EMBL" id="PCC39712.1"/>
    </source>
</evidence>
<sequence>MRTPTIAIATNNGDIGGGEVMLLNIAEALRRLGLDVLVLGPSSPSELIEYAHEQGFRTVALRAKDRGGYIAALWRWRLRNRGLPLWCNGLVPSLATTGIGPRIVHLHRLPVGAHAALERLARSRSSVVLVPSGFVADRLHGTTIFENWTEQIRYRGATSDRRGPVRIGILGRLTAEKGAVLLAEAASSLMQRTGRDVRLVLAGENRFGNDSDRSALESSLAPIRDRVEQLGWVDREDFFEAVDLAVFPSVVEESFGLVAAEAMAAGIPFVISESGALPEVAGVDHPWIARRGDSDDLAHVIEQALADIERGDHERSAAARARWARRYSPAAGMERVAGLLSDLGATSRERGSP</sequence>
<evidence type="ECO:0000256" key="1">
    <source>
        <dbReference type="ARBA" id="ARBA00022676"/>
    </source>
</evidence>
<proteinExistence type="predicted"/>
<dbReference type="CDD" id="cd03801">
    <property type="entry name" value="GT4_PimA-like"/>
    <property type="match status" value="1"/>
</dbReference>
<dbReference type="Pfam" id="PF13439">
    <property type="entry name" value="Glyco_transf_4"/>
    <property type="match status" value="1"/>
</dbReference>
<dbReference type="PANTHER" id="PTHR45947">
    <property type="entry name" value="SULFOQUINOVOSYL TRANSFERASE SQD2"/>
    <property type="match status" value="1"/>
</dbReference>
<gene>
    <name evidence="4" type="ORF">CIK66_06955</name>
</gene>
<keyword evidence="1" id="KW-0328">Glycosyltransferase</keyword>
<evidence type="ECO:0000259" key="3">
    <source>
        <dbReference type="Pfam" id="PF13439"/>
    </source>
</evidence>
<dbReference type="GO" id="GO:0016757">
    <property type="term" value="F:glycosyltransferase activity"/>
    <property type="evidence" value="ECO:0007669"/>
    <property type="project" value="UniProtKB-KW"/>
</dbReference>
<dbReference type="PANTHER" id="PTHR45947:SF13">
    <property type="entry name" value="TRANSFERASE"/>
    <property type="match status" value="1"/>
</dbReference>